<dbReference type="Proteomes" id="UP000298061">
    <property type="component" value="Unassembled WGS sequence"/>
</dbReference>
<proteinExistence type="predicted"/>
<accession>A0A4Y9ZTN5</accession>
<keyword evidence="2" id="KW-1185">Reference proteome</keyword>
<comment type="caution">
    <text evidence="1">The sequence shown here is derived from an EMBL/GenBank/DDBJ whole genome shotgun (WGS) entry which is preliminary data.</text>
</comment>
<name>A0A4Y9ZTN5_9AGAM</name>
<dbReference type="EMBL" id="SFCI01001068">
    <property type="protein sequence ID" value="TFY76858.1"/>
    <property type="molecule type" value="Genomic_DNA"/>
</dbReference>
<dbReference type="AlphaFoldDB" id="A0A4Y9ZTN5"/>
<protein>
    <recommendedName>
        <fullName evidence="3">Retrotransposon Copia-like N-terminal domain-containing protein</fullName>
    </recommendedName>
</protein>
<evidence type="ECO:0008006" key="3">
    <source>
        <dbReference type="Google" id="ProtNLM"/>
    </source>
</evidence>
<evidence type="ECO:0000313" key="1">
    <source>
        <dbReference type="EMBL" id="TFY76858.1"/>
    </source>
</evidence>
<sequence>NYVDWARNIATSLTRIFLCKFINGTTVKPTEPVDLYSWLKHNQLVMQLILASIVPTEHQHIDQYCNGFETSEELWGGMRRLYLHAGVTAQVNFLRHAFSHIFPPTGLFGPTIQELHDDVQHLYSVVTPSADDMFSILLLQALAAHHPSKCDNFQSSGTFDSLTICQRLEGFDLQYREELRLAARASSSSASLDVAAAVTTGKPSACDRMPCKHCNKSNHPLDKCWQKFGKPEWQQLKECDRKA</sequence>
<gene>
    <name evidence="1" type="ORF">EWM64_g7156</name>
</gene>
<reference evidence="1 2" key="1">
    <citation type="submission" date="2019-02" db="EMBL/GenBank/DDBJ databases">
        <title>Genome sequencing of the rare red list fungi Hericium alpestre (H. flagellum).</title>
        <authorList>
            <person name="Buettner E."/>
            <person name="Kellner H."/>
        </authorList>
    </citation>
    <scope>NUCLEOTIDE SEQUENCE [LARGE SCALE GENOMIC DNA]</scope>
    <source>
        <strain evidence="1 2">DSM 108284</strain>
    </source>
</reference>
<organism evidence="1 2">
    <name type="scientific">Hericium alpestre</name>
    <dbReference type="NCBI Taxonomy" id="135208"/>
    <lineage>
        <taxon>Eukaryota</taxon>
        <taxon>Fungi</taxon>
        <taxon>Dikarya</taxon>
        <taxon>Basidiomycota</taxon>
        <taxon>Agaricomycotina</taxon>
        <taxon>Agaricomycetes</taxon>
        <taxon>Russulales</taxon>
        <taxon>Hericiaceae</taxon>
        <taxon>Hericium</taxon>
    </lineage>
</organism>
<feature type="non-terminal residue" evidence="1">
    <location>
        <position position="1"/>
    </location>
</feature>
<evidence type="ECO:0000313" key="2">
    <source>
        <dbReference type="Proteomes" id="UP000298061"/>
    </source>
</evidence>
<dbReference type="OrthoDB" id="2614725at2759"/>